<reference evidence="3 4" key="1">
    <citation type="submission" date="2017-03" db="EMBL/GenBank/DDBJ databases">
        <title>Draft Genome sequence of Marispirochaeta sp. strain JC444.</title>
        <authorList>
            <person name="Shivani Y."/>
            <person name="Subhash Y."/>
            <person name="Sasikala C."/>
            <person name="Ramana C."/>
        </authorList>
    </citation>
    <scope>NUCLEOTIDE SEQUENCE [LARGE SCALE GENOMIC DNA]</scope>
    <source>
        <strain evidence="3 4">JC444</strain>
    </source>
</reference>
<dbReference type="InterPro" id="IPR003806">
    <property type="entry name" value="ATP-grasp_PylC-type"/>
</dbReference>
<dbReference type="GO" id="GO:0046872">
    <property type="term" value="F:metal ion binding"/>
    <property type="evidence" value="ECO:0007669"/>
    <property type="project" value="InterPro"/>
</dbReference>
<gene>
    <name evidence="3" type="ORF">B4O97_10200</name>
</gene>
<dbReference type="Gene3D" id="3.30.470.20">
    <property type="entry name" value="ATP-grasp fold, B domain"/>
    <property type="match status" value="1"/>
</dbReference>
<dbReference type="EMBL" id="MWQY01000010">
    <property type="protein sequence ID" value="ORC35099.1"/>
    <property type="molecule type" value="Genomic_DNA"/>
</dbReference>
<keyword evidence="1" id="KW-0547">Nucleotide-binding</keyword>
<name>A0A1Y1RXQ0_9SPIO</name>
<dbReference type="InterPro" id="IPR011761">
    <property type="entry name" value="ATP-grasp"/>
</dbReference>
<evidence type="ECO:0000259" key="2">
    <source>
        <dbReference type="PROSITE" id="PS50975"/>
    </source>
</evidence>
<evidence type="ECO:0000313" key="3">
    <source>
        <dbReference type="EMBL" id="ORC35099.1"/>
    </source>
</evidence>
<dbReference type="PROSITE" id="PS50975">
    <property type="entry name" value="ATP_GRASP"/>
    <property type="match status" value="1"/>
</dbReference>
<comment type="caution">
    <text evidence="3">The sequence shown here is derived from an EMBL/GenBank/DDBJ whole genome shotgun (WGS) entry which is preliminary data.</text>
</comment>
<evidence type="ECO:0000313" key="4">
    <source>
        <dbReference type="Proteomes" id="UP000192343"/>
    </source>
</evidence>
<dbReference type="AlphaFoldDB" id="A0A1Y1RXQ0"/>
<sequence length="473" mass="52533">MKMSRFVVIATLARIPANLMCTMAGASLQEGKWKLATAISVLMVVIAFIGIKMKDKILSGQKNKQYGDARTQKKVLLSEGSSLTSRETLTSLCNSGYIIDILTSAKRPMTLFSKWKNKLIFTYNVNENPHEYLTHVSKLINSGAYEALIPTHETAWLFSEGRRYFSSENVLPVAAPASFHMVQSKISFAELADSLCIPHPRWNIVHANMAVEVSCPYWIKDEYGTAGCSVYKVSNARDKKKIADMLLAGKNRLMAQEHIEGRYGQVQAVFNKGKMLAVHTSMQRGSGAGGSAAARISVQYPEAQKYMEVLGTHLAWHGSITLDFIEKNGVPYFIECNPRMIEPANATQAGINFPELLIKISSGGELPQTILTGRSGVKTHSIMALLLGSAEKRNSRKHLMKLLFLSVMRKDFFAESTEVLTPVGKDPQSIIPLLAVFVRLLIHPQNVYSIKQNTIDNYCVFPETVNAIRRINT</sequence>
<feature type="domain" description="ATP-grasp" evidence="2">
    <location>
        <begin position="189"/>
        <end position="362"/>
    </location>
</feature>
<keyword evidence="4" id="KW-1185">Reference proteome</keyword>
<dbReference type="Pfam" id="PF02655">
    <property type="entry name" value="ATP-grasp_3"/>
    <property type="match status" value="1"/>
</dbReference>
<organism evidence="3 4">
    <name type="scientific">Marispirochaeta aestuarii</name>
    <dbReference type="NCBI Taxonomy" id="1963862"/>
    <lineage>
        <taxon>Bacteria</taxon>
        <taxon>Pseudomonadati</taxon>
        <taxon>Spirochaetota</taxon>
        <taxon>Spirochaetia</taxon>
        <taxon>Spirochaetales</taxon>
        <taxon>Spirochaetaceae</taxon>
        <taxon>Marispirochaeta</taxon>
    </lineage>
</organism>
<protein>
    <recommendedName>
        <fullName evidence="2">ATP-grasp domain-containing protein</fullName>
    </recommendedName>
</protein>
<keyword evidence="1" id="KW-0067">ATP-binding</keyword>
<accession>A0A1Y1RXQ0</accession>
<dbReference type="Proteomes" id="UP000192343">
    <property type="component" value="Unassembled WGS sequence"/>
</dbReference>
<dbReference type="SUPFAM" id="SSF56059">
    <property type="entry name" value="Glutathione synthetase ATP-binding domain-like"/>
    <property type="match status" value="1"/>
</dbReference>
<proteinExistence type="predicted"/>
<evidence type="ECO:0000256" key="1">
    <source>
        <dbReference type="PROSITE-ProRule" id="PRU00409"/>
    </source>
</evidence>
<dbReference type="GO" id="GO:0005524">
    <property type="term" value="F:ATP binding"/>
    <property type="evidence" value="ECO:0007669"/>
    <property type="project" value="UniProtKB-UniRule"/>
</dbReference>
<dbReference type="STRING" id="1963862.B4O97_10200"/>